<dbReference type="InterPro" id="IPR043917">
    <property type="entry name" value="DUF5753"/>
</dbReference>
<protein>
    <submittedName>
        <fullName evidence="2">Transcriptional regulator</fullName>
    </submittedName>
</protein>
<dbReference type="InterPro" id="IPR001387">
    <property type="entry name" value="Cro/C1-type_HTH"/>
</dbReference>
<dbReference type="GO" id="GO:0003677">
    <property type="term" value="F:DNA binding"/>
    <property type="evidence" value="ECO:0007669"/>
    <property type="project" value="InterPro"/>
</dbReference>
<gene>
    <name evidence="2" type="ORF">B1H18_25315</name>
</gene>
<proteinExistence type="predicted"/>
<dbReference type="PROSITE" id="PS50943">
    <property type="entry name" value="HTH_CROC1"/>
    <property type="match status" value="1"/>
</dbReference>
<name>A0A1V4A3T2_9ACTN</name>
<evidence type="ECO:0000313" key="3">
    <source>
        <dbReference type="Proteomes" id="UP000190539"/>
    </source>
</evidence>
<sequence length="276" mass="30751">MANRKELDPEESPRAAFGARLRRLREERGWTQHEMAERTGYSAPHISGVETGVRTATAKFTVRADRALGTGEALTRQGAATRDSAILDGFPEFVVYEGRATEIRLFELGVVPGLFQTPEYAAAITGGSVRRGAITEQQAEERLELLERRQRALHRVPPPQIYVLMDESCIRQRVGGPQVMADQMDYLTTVADWPNTVVQVAPFELGERRSFYTPVTLVALSDRSQVAYAESVHSGQLERDMRFVGPLLTAYHQLQAEALSQTQSVAMFNQVRKGTS</sequence>
<dbReference type="Gene3D" id="1.10.260.40">
    <property type="entry name" value="lambda repressor-like DNA-binding domains"/>
    <property type="match status" value="1"/>
</dbReference>
<dbReference type="RefSeq" id="WP_077971577.1">
    <property type="nucleotide sequence ID" value="NZ_CP045178.1"/>
</dbReference>
<evidence type="ECO:0000259" key="1">
    <source>
        <dbReference type="PROSITE" id="PS50943"/>
    </source>
</evidence>
<dbReference type="SMART" id="SM00530">
    <property type="entry name" value="HTH_XRE"/>
    <property type="match status" value="1"/>
</dbReference>
<keyword evidence="3" id="KW-1185">Reference proteome</keyword>
<organism evidence="2 3">
    <name type="scientific">Streptomyces tsukubensis</name>
    <dbReference type="NCBI Taxonomy" id="83656"/>
    <lineage>
        <taxon>Bacteria</taxon>
        <taxon>Bacillati</taxon>
        <taxon>Actinomycetota</taxon>
        <taxon>Actinomycetes</taxon>
        <taxon>Kitasatosporales</taxon>
        <taxon>Streptomycetaceae</taxon>
        <taxon>Streptomyces</taxon>
    </lineage>
</organism>
<dbReference type="Proteomes" id="UP000190539">
    <property type="component" value="Unassembled WGS sequence"/>
</dbReference>
<dbReference type="InterPro" id="IPR010982">
    <property type="entry name" value="Lambda_DNA-bd_dom_sf"/>
</dbReference>
<accession>A0A1V4A3T2</accession>
<dbReference type="Pfam" id="PF13560">
    <property type="entry name" value="HTH_31"/>
    <property type="match status" value="1"/>
</dbReference>
<dbReference type="SUPFAM" id="SSF47413">
    <property type="entry name" value="lambda repressor-like DNA-binding domains"/>
    <property type="match status" value="1"/>
</dbReference>
<dbReference type="OrthoDB" id="2897536at2"/>
<dbReference type="EMBL" id="MVFC01000027">
    <property type="protein sequence ID" value="OON74409.1"/>
    <property type="molecule type" value="Genomic_DNA"/>
</dbReference>
<dbReference type="STRING" id="83656.B1H18_25315"/>
<dbReference type="Pfam" id="PF19054">
    <property type="entry name" value="DUF5753"/>
    <property type="match status" value="1"/>
</dbReference>
<feature type="domain" description="HTH cro/C1-type" evidence="1">
    <location>
        <begin position="21"/>
        <end position="74"/>
    </location>
</feature>
<dbReference type="CDD" id="cd00093">
    <property type="entry name" value="HTH_XRE"/>
    <property type="match status" value="1"/>
</dbReference>
<comment type="caution">
    <text evidence="2">The sequence shown here is derived from an EMBL/GenBank/DDBJ whole genome shotgun (WGS) entry which is preliminary data.</text>
</comment>
<evidence type="ECO:0000313" key="2">
    <source>
        <dbReference type="EMBL" id="OON74409.1"/>
    </source>
</evidence>
<reference evidence="2 3" key="1">
    <citation type="submission" date="2017-02" db="EMBL/GenBank/DDBJ databases">
        <title>Draft Genome Sequence of Streptomyces tsukubaensis F601, a Producer of the immunosuppressant tacrolimus FK506.</title>
        <authorList>
            <person name="Zong G."/>
            <person name="Zhong C."/>
            <person name="Fu J."/>
            <person name="Qin R."/>
            <person name="Cao G."/>
        </authorList>
    </citation>
    <scope>NUCLEOTIDE SEQUENCE [LARGE SCALE GENOMIC DNA]</scope>
    <source>
        <strain evidence="2 3">F601</strain>
    </source>
</reference>
<dbReference type="AlphaFoldDB" id="A0A1V4A3T2"/>